<name>V8FYW9_9BURK</name>
<accession>V8FYW9</accession>
<organism evidence="1 2">
    <name type="scientific">Pelistega indica</name>
    <dbReference type="NCBI Taxonomy" id="1414851"/>
    <lineage>
        <taxon>Bacteria</taxon>
        <taxon>Pseudomonadati</taxon>
        <taxon>Pseudomonadota</taxon>
        <taxon>Betaproteobacteria</taxon>
        <taxon>Burkholderiales</taxon>
        <taxon>Alcaligenaceae</taxon>
        <taxon>Pelistega</taxon>
    </lineage>
</organism>
<sequence length="207" mass="23354">MLGMDRRSFLQFGRSGVLPETPWDLFCHRLQRTVRGDFKRLDGLNEAYHAAQICIYRLADIQHIYALCREYEVAMVLDGFASPQTVHTRDLLMVQFSPSLNIIEELGEQACLAQPSVTAGQLLALGYYQFSRVPAEMTIAQWFASPLYHDCRPYFSFLSGVERINAIFADGSQAVVGGFGVDDRSVLSVPILSRCIPNLFELLRRIA</sequence>
<reference evidence="1 2" key="1">
    <citation type="submission" date="2013-11" db="EMBL/GenBank/DDBJ databases">
        <title>Genomic analysis of Pelistega sp. HM-7.</title>
        <authorList>
            <person name="Kumbhare S.V."/>
            <person name="Shetty S.A."/>
            <person name="Sharma O."/>
            <person name="Dhotre D.P."/>
        </authorList>
    </citation>
    <scope>NUCLEOTIDE SEQUENCE [LARGE SCALE GENOMIC DNA]</scope>
    <source>
        <strain evidence="1 2">HM-7</strain>
    </source>
</reference>
<evidence type="ECO:0000313" key="1">
    <source>
        <dbReference type="EMBL" id="ETD69370.1"/>
    </source>
</evidence>
<dbReference type="EMBL" id="AYSV01000096">
    <property type="protein sequence ID" value="ETD69370.1"/>
    <property type="molecule type" value="Genomic_DNA"/>
</dbReference>
<protein>
    <submittedName>
        <fullName evidence="1">Uncharacterized protein</fullName>
    </submittedName>
</protein>
<gene>
    <name evidence="1" type="ORF">V757_09080</name>
</gene>
<proteinExistence type="predicted"/>
<comment type="caution">
    <text evidence="1">The sequence shown here is derived from an EMBL/GenBank/DDBJ whole genome shotgun (WGS) entry which is preliminary data.</text>
</comment>
<dbReference type="AlphaFoldDB" id="V8FYW9"/>
<keyword evidence="2" id="KW-1185">Reference proteome</keyword>
<dbReference type="Proteomes" id="UP000018766">
    <property type="component" value="Unassembled WGS sequence"/>
</dbReference>
<evidence type="ECO:0000313" key="2">
    <source>
        <dbReference type="Proteomes" id="UP000018766"/>
    </source>
</evidence>